<dbReference type="InterPro" id="IPR008271">
    <property type="entry name" value="Ser/Thr_kinase_AS"/>
</dbReference>
<dbReference type="InterPro" id="IPR011009">
    <property type="entry name" value="Kinase-like_dom_sf"/>
</dbReference>
<name>A0A5J4T3X8_9EUKA</name>
<sequence>MLTWSLQSAQNANKIPSAKTLIILTHCILQFLAELNAKDLAHCDLKFSNILLARDQDPHFLIPKVCDFGLSTTISNLKYGKVVGGTPKYHPPEVINT</sequence>
<feature type="domain" description="Protein kinase" evidence="1">
    <location>
        <begin position="1"/>
        <end position="97"/>
    </location>
</feature>
<comment type="caution">
    <text evidence="2">The sequence shown here is derived from an EMBL/GenBank/DDBJ whole genome shotgun (WGS) entry which is preliminary data.</text>
</comment>
<dbReference type="PROSITE" id="PS50011">
    <property type="entry name" value="PROTEIN_KINASE_DOM"/>
    <property type="match status" value="1"/>
</dbReference>
<proteinExistence type="predicted"/>
<dbReference type="EMBL" id="SNRW01038656">
    <property type="protein sequence ID" value="KAA6353149.1"/>
    <property type="molecule type" value="Genomic_DNA"/>
</dbReference>
<evidence type="ECO:0000313" key="2">
    <source>
        <dbReference type="EMBL" id="KAA6353149.1"/>
    </source>
</evidence>
<dbReference type="GO" id="GO:0007165">
    <property type="term" value="P:signal transduction"/>
    <property type="evidence" value="ECO:0007669"/>
    <property type="project" value="TreeGrafter"/>
</dbReference>
<organism evidence="2 3">
    <name type="scientific">Streblomastix strix</name>
    <dbReference type="NCBI Taxonomy" id="222440"/>
    <lineage>
        <taxon>Eukaryota</taxon>
        <taxon>Metamonada</taxon>
        <taxon>Preaxostyla</taxon>
        <taxon>Oxymonadida</taxon>
        <taxon>Streblomastigidae</taxon>
        <taxon>Streblomastix</taxon>
    </lineage>
</organism>
<protein>
    <recommendedName>
        <fullName evidence="1">Protein kinase domain-containing protein</fullName>
    </recommendedName>
</protein>
<dbReference type="Proteomes" id="UP000324800">
    <property type="component" value="Unassembled WGS sequence"/>
</dbReference>
<dbReference type="Gene3D" id="1.10.510.10">
    <property type="entry name" value="Transferase(Phosphotransferase) domain 1"/>
    <property type="match status" value="1"/>
</dbReference>
<dbReference type="InterPro" id="IPR052751">
    <property type="entry name" value="Plant_MAPKKK"/>
</dbReference>
<dbReference type="OrthoDB" id="266718at2759"/>
<evidence type="ECO:0000313" key="3">
    <source>
        <dbReference type="Proteomes" id="UP000324800"/>
    </source>
</evidence>
<dbReference type="GO" id="GO:0004672">
    <property type="term" value="F:protein kinase activity"/>
    <property type="evidence" value="ECO:0007669"/>
    <property type="project" value="InterPro"/>
</dbReference>
<gene>
    <name evidence="2" type="ORF">EZS28_051324</name>
</gene>
<dbReference type="InterPro" id="IPR000719">
    <property type="entry name" value="Prot_kinase_dom"/>
</dbReference>
<dbReference type="PANTHER" id="PTHR48011:SF18">
    <property type="entry name" value="MITOGEN-ACTIVATED PROTEIN KINASE KINASE KINASE 19-RELATED"/>
    <property type="match status" value="1"/>
</dbReference>
<dbReference type="SUPFAM" id="SSF56112">
    <property type="entry name" value="Protein kinase-like (PK-like)"/>
    <property type="match status" value="1"/>
</dbReference>
<dbReference type="AlphaFoldDB" id="A0A5J4T3X8"/>
<reference evidence="2 3" key="1">
    <citation type="submission" date="2019-03" db="EMBL/GenBank/DDBJ databases">
        <title>Single cell metagenomics reveals metabolic interactions within the superorganism composed of flagellate Streblomastix strix and complex community of Bacteroidetes bacteria on its surface.</title>
        <authorList>
            <person name="Treitli S.C."/>
            <person name="Kolisko M."/>
            <person name="Husnik F."/>
            <person name="Keeling P."/>
            <person name="Hampl V."/>
        </authorList>
    </citation>
    <scope>NUCLEOTIDE SEQUENCE [LARGE SCALE GENOMIC DNA]</scope>
    <source>
        <strain evidence="2">ST1C</strain>
    </source>
</reference>
<dbReference type="Pfam" id="PF00069">
    <property type="entry name" value="Pkinase"/>
    <property type="match status" value="1"/>
</dbReference>
<evidence type="ECO:0000259" key="1">
    <source>
        <dbReference type="PROSITE" id="PS50011"/>
    </source>
</evidence>
<dbReference type="GO" id="GO:0005524">
    <property type="term" value="F:ATP binding"/>
    <property type="evidence" value="ECO:0007669"/>
    <property type="project" value="InterPro"/>
</dbReference>
<dbReference type="PANTHER" id="PTHR48011">
    <property type="entry name" value="CCR4-NOT TRANSCRIPTIONAL COMPLEX SUBUNIT CAF120-RELATED"/>
    <property type="match status" value="1"/>
</dbReference>
<accession>A0A5J4T3X8</accession>
<dbReference type="PROSITE" id="PS00108">
    <property type="entry name" value="PROTEIN_KINASE_ST"/>
    <property type="match status" value="1"/>
</dbReference>